<dbReference type="EMBL" id="JQ292990">
    <property type="protein sequence ID" value="AFF59672.1"/>
    <property type="molecule type" value="Genomic_DNA"/>
</dbReference>
<proteinExistence type="predicted"/>
<evidence type="ECO:0000313" key="1">
    <source>
        <dbReference type="EMBL" id="AFF59672.1"/>
    </source>
</evidence>
<protein>
    <submittedName>
        <fullName evidence="1">Uncharacterized protein</fullName>
    </submittedName>
</protein>
<organism evidence="1">
    <name type="scientific">Pseudomonas sessilinigenes</name>
    <dbReference type="NCBI Taxonomy" id="658629"/>
    <lineage>
        <taxon>Bacteria</taxon>
        <taxon>Pseudomonadati</taxon>
        <taxon>Pseudomonadota</taxon>
        <taxon>Gammaproteobacteria</taxon>
        <taxon>Pseudomonadales</taxon>
        <taxon>Pseudomonadaceae</taxon>
        <taxon>Pseudomonas</taxon>
    </lineage>
</organism>
<name>H9NJ40_9PSED</name>
<reference evidence="1" key="1">
    <citation type="submission" date="2011-12" db="EMBL/GenBank/DDBJ databases">
        <title>The second quorum sensing system in Pseudomonas sp. CMR12a regulates cyclic lipopeptide production in a glutamine dependent way and promotes plant growth.</title>
        <authorList>
            <person name="De Maeyer K."/>
            <person name="Kieu P."/>
            <person name="D'aes J."/>
            <person name="Mocali S."/>
            <person name="Ongena M."/>
            <person name="Hofte M."/>
        </authorList>
    </citation>
    <scope>NUCLEOTIDE SEQUENCE</scope>
    <source>
        <strain evidence="1">CMR12a</strain>
    </source>
</reference>
<accession>H9NJ40</accession>
<sequence>MQDIETGHSLETTIYVCRNISARVSNMQTGPRRIRKHVQAIVFRQRSI</sequence>
<dbReference type="AlphaFoldDB" id="H9NJ40"/>